<proteinExistence type="predicted"/>
<dbReference type="PANTHER" id="PTHR12341">
    <property type="entry name" value="5'-&gt;3' EXORIBONUCLEASE"/>
    <property type="match status" value="1"/>
</dbReference>
<sequence>MGIEKFFNSIAKNKTIRVGDGIKLGLENKIDYENVYIDFNSIIYNIATNIEVDLNYLLYEIIVSDGKTVDKTALEIAEKWNYDIKKASVESYKQYFSGDFIDMKVLDMTVTYISNLCENILNPVFIKSIYIAVDGIPTMSKILEQKRRRYAGYIVSSLKKKIYEENVKKNNFDAYRLIYEQNKMSYDRGKIVQWSQVMTDINKLLTDPQFYNLLKEKCINLREVNMSTGDVVGEGEKKIMQHINENPKSESYLIFSPDADMIILALVVNNTLFEKGYKSTFGILRYNQQSEAFDHIVCDVLIDNIYNYVIDKLDDKTFEKTKVINDLSLLFTFFGNDFLPKLESIDVRSDFDTIINEYCKMLNLCHNRKRKQCNIVHYSKDDYKLSYKNFMDFLGILSTNEQNLLNNAYMANTYKNYGFLNTVFGTGILYTNIYNYHKKANSIFEMIKKDALLPYIVKEFQDDTQFMRQFAIIEGRKDIEQVDADIKDSFRDTIEKLLKLKNIYGQLQLRTYETSINSPYHITNIEKSMVHPQMKVSEYDREAYKLEKKLDQYINVLNAGDYDLGAVTLRFKDGYKMKVDRGIDNMIVYYKDFFKIDVSTENGLKQLDEICKDYLEGLFWIFDFYYNKNNSKDNYEHASIWMYKHHKAPLIADVYNYLKKTYDGIQGEYNEKLKIFNGKINKIFKKVASFEEGMYVPRDKFLNKLEHYMYVTPVVKQYNIPQEYESIQKQHTNIFPNLDDIVKGITLERKGHELIDCRRVAYLSKCHLLTVETISFEEYMDIMFPIRKTEYKLAEAPFNYKWMNGGGIKRFIKYYKKKYLQTGKYKYKEIYKNAKHVII</sequence>
<evidence type="ECO:0000259" key="1">
    <source>
        <dbReference type="Pfam" id="PF03159"/>
    </source>
</evidence>
<feature type="domain" description="Xrn1 N-terminal" evidence="1">
    <location>
        <begin position="110"/>
        <end position="271"/>
    </location>
</feature>
<dbReference type="AlphaFoldDB" id="A0A6C0ECE8"/>
<dbReference type="GO" id="GO:0003723">
    <property type="term" value="F:RNA binding"/>
    <property type="evidence" value="ECO:0007669"/>
    <property type="project" value="TreeGrafter"/>
</dbReference>
<dbReference type="Gene3D" id="3.40.50.12390">
    <property type="match status" value="1"/>
</dbReference>
<organism evidence="2">
    <name type="scientific">viral metagenome</name>
    <dbReference type="NCBI Taxonomy" id="1070528"/>
    <lineage>
        <taxon>unclassified sequences</taxon>
        <taxon>metagenomes</taxon>
        <taxon>organismal metagenomes</taxon>
    </lineage>
</organism>
<accession>A0A6C0ECE8</accession>
<dbReference type="EMBL" id="MN739788">
    <property type="protein sequence ID" value="QHT26412.1"/>
    <property type="molecule type" value="Genomic_DNA"/>
</dbReference>
<reference evidence="2" key="1">
    <citation type="journal article" date="2020" name="Nature">
        <title>Giant virus diversity and host interactions through global metagenomics.</title>
        <authorList>
            <person name="Schulz F."/>
            <person name="Roux S."/>
            <person name="Paez-Espino D."/>
            <person name="Jungbluth S."/>
            <person name="Walsh D.A."/>
            <person name="Denef V.J."/>
            <person name="McMahon K.D."/>
            <person name="Konstantinidis K.T."/>
            <person name="Eloe-Fadrosh E.A."/>
            <person name="Kyrpides N.C."/>
            <person name="Woyke T."/>
        </authorList>
    </citation>
    <scope>NUCLEOTIDE SEQUENCE</scope>
    <source>
        <strain evidence="2">GVMAG-M-3300023179-27</strain>
    </source>
</reference>
<protein>
    <recommendedName>
        <fullName evidence="1">Xrn1 N-terminal domain-containing protein</fullName>
    </recommendedName>
</protein>
<dbReference type="GO" id="GO:0000956">
    <property type="term" value="P:nuclear-transcribed mRNA catabolic process"/>
    <property type="evidence" value="ECO:0007669"/>
    <property type="project" value="TreeGrafter"/>
</dbReference>
<dbReference type="GO" id="GO:0005634">
    <property type="term" value="C:nucleus"/>
    <property type="evidence" value="ECO:0007669"/>
    <property type="project" value="TreeGrafter"/>
</dbReference>
<dbReference type="InterPro" id="IPR027073">
    <property type="entry name" value="5_3_exoribonuclease"/>
</dbReference>
<dbReference type="InterPro" id="IPR004859">
    <property type="entry name" value="Xrn1_N"/>
</dbReference>
<dbReference type="GO" id="GO:0004534">
    <property type="term" value="F:5'-3' RNA exonuclease activity"/>
    <property type="evidence" value="ECO:0007669"/>
    <property type="project" value="TreeGrafter"/>
</dbReference>
<evidence type="ECO:0000313" key="2">
    <source>
        <dbReference type="EMBL" id="QHT26412.1"/>
    </source>
</evidence>
<dbReference type="Pfam" id="PF03159">
    <property type="entry name" value="XRN_N"/>
    <property type="match status" value="1"/>
</dbReference>
<name>A0A6C0ECE8_9ZZZZ</name>